<organism evidence="2">
    <name type="scientific">Caenorhabditis remanei</name>
    <name type="common">Caenorhabditis vulgaris</name>
    <dbReference type="NCBI Taxonomy" id="31234"/>
    <lineage>
        <taxon>Eukaryota</taxon>
        <taxon>Metazoa</taxon>
        <taxon>Ecdysozoa</taxon>
        <taxon>Nematoda</taxon>
        <taxon>Chromadorea</taxon>
        <taxon>Rhabditida</taxon>
        <taxon>Rhabditina</taxon>
        <taxon>Rhabditomorpha</taxon>
        <taxon>Rhabditoidea</taxon>
        <taxon>Rhabditidae</taxon>
        <taxon>Peloderinae</taxon>
        <taxon>Caenorhabditis</taxon>
    </lineage>
</organism>
<dbReference type="AlphaFoldDB" id="E3MRE4"/>
<reference evidence="1" key="1">
    <citation type="submission" date="2007-07" db="EMBL/GenBank/DDBJ databases">
        <title>PCAP assembly of the Caenorhabditis remanei genome.</title>
        <authorList>
            <consortium name="The Caenorhabditis remanei Sequencing Consortium"/>
            <person name="Wilson R.K."/>
        </authorList>
    </citation>
    <scope>NUCLEOTIDE SEQUENCE [LARGE SCALE GENOMIC DNA]</scope>
    <source>
        <strain evidence="1">PB4641</strain>
    </source>
</reference>
<dbReference type="Proteomes" id="UP000008281">
    <property type="component" value="Unassembled WGS sequence"/>
</dbReference>
<protein>
    <submittedName>
        <fullName evidence="1">Uncharacterized protein</fullName>
    </submittedName>
</protein>
<sequence>MINYRKEDYDSMNGILSRIDWTLMLANLPINDMYSLFIGHLKELIYNYVPILDLFAPLSKDSYWKSSRLLSCWNSLPVHVFPVKFFSLWFKNNVKRLNLSKYLTLNISTY</sequence>
<dbReference type="InParanoid" id="E3MRE4"/>
<accession>E3MRE4</accession>
<evidence type="ECO:0000313" key="2">
    <source>
        <dbReference type="Proteomes" id="UP000008281"/>
    </source>
</evidence>
<dbReference type="EMBL" id="DS268469">
    <property type="protein sequence ID" value="EFP07906.1"/>
    <property type="molecule type" value="Genomic_DNA"/>
</dbReference>
<evidence type="ECO:0000313" key="1">
    <source>
        <dbReference type="EMBL" id="EFP07906.1"/>
    </source>
</evidence>
<gene>
    <name evidence="1" type="ORF">CRE_14129</name>
</gene>
<keyword evidence="2" id="KW-1185">Reference proteome</keyword>
<dbReference type="HOGENOM" id="CLU_2173356_0_0_1"/>
<proteinExistence type="predicted"/>
<name>E3MRE4_CAERE</name>